<accession>A0A1M6HRX3</accession>
<proteinExistence type="predicted"/>
<dbReference type="EMBL" id="LT670844">
    <property type="protein sequence ID" value="SHJ24946.1"/>
    <property type="molecule type" value="Genomic_DNA"/>
</dbReference>
<dbReference type="Proteomes" id="UP000189935">
    <property type="component" value="Chromosome I"/>
</dbReference>
<dbReference type="SUPFAM" id="SSF103515">
    <property type="entry name" value="Autotransporter"/>
    <property type="match status" value="1"/>
</dbReference>
<dbReference type="Gene3D" id="2.40.128.130">
    <property type="entry name" value="Autotransporter beta-domain"/>
    <property type="match status" value="1"/>
</dbReference>
<organism evidence="2 3">
    <name type="scientific">Bradyrhizobium lablabi</name>
    <dbReference type="NCBI Taxonomy" id="722472"/>
    <lineage>
        <taxon>Bacteria</taxon>
        <taxon>Pseudomonadati</taxon>
        <taxon>Pseudomonadota</taxon>
        <taxon>Alphaproteobacteria</taxon>
        <taxon>Hyphomicrobiales</taxon>
        <taxon>Nitrobacteraceae</taxon>
        <taxon>Bradyrhizobium</taxon>
    </lineage>
</organism>
<dbReference type="Pfam" id="PF03797">
    <property type="entry name" value="Autotransporter"/>
    <property type="match status" value="1"/>
</dbReference>
<protein>
    <submittedName>
        <fullName evidence="2">Autotransporter beta-domain-containing protein</fullName>
    </submittedName>
</protein>
<dbReference type="AlphaFoldDB" id="A0A1M6HRX3"/>
<name>A0A1M6HRX3_9BRAD</name>
<evidence type="ECO:0000313" key="3">
    <source>
        <dbReference type="Proteomes" id="UP000189935"/>
    </source>
</evidence>
<reference evidence="2 3" key="1">
    <citation type="submission" date="2016-11" db="EMBL/GenBank/DDBJ databases">
        <authorList>
            <person name="Jaros S."/>
            <person name="Januszkiewicz K."/>
            <person name="Wedrychowicz H."/>
        </authorList>
    </citation>
    <scope>NUCLEOTIDE SEQUENCE [LARGE SCALE GENOMIC DNA]</scope>
    <source>
        <strain evidence="2 3">GAS499</strain>
    </source>
</reference>
<sequence length="114" mass="11948">MTYNGRTATDTRSELGARFDHVALVDPTAVLILRGRLAWAHDWITDPTLAAVFQALPGASFIVNGAAPVKDSALASAGAELRLANGVTLLGKFDGEFAGRSTTYAGTGTARVTW</sequence>
<dbReference type="InterPro" id="IPR036709">
    <property type="entry name" value="Autotransporte_beta_dom_sf"/>
</dbReference>
<dbReference type="PROSITE" id="PS51208">
    <property type="entry name" value="AUTOTRANSPORTER"/>
    <property type="match status" value="1"/>
</dbReference>
<dbReference type="InterPro" id="IPR005546">
    <property type="entry name" value="Autotransporte_beta"/>
</dbReference>
<evidence type="ECO:0000313" key="2">
    <source>
        <dbReference type="EMBL" id="SHJ24946.1"/>
    </source>
</evidence>
<gene>
    <name evidence="2" type="ORF">SAMN05444159_0086</name>
</gene>
<feature type="domain" description="Autotransporter" evidence="1">
    <location>
        <begin position="1"/>
        <end position="114"/>
    </location>
</feature>
<evidence type="ECO:0000259" key="1">
    <source>
        <dbReference type="PROSITE" id="PS51208"/>
    </source>
</evidence>